<reference evidence="2 3" key="1">
    <citation type="journal article" date="2013" name="PLoS Genet.">
        <title>The genome and development-dependent transcriptomes of Pyronema confluens: a window into fungal evolution.</title>
        <authorList>
            <person name="Traeger S."/>
            <person name="Altegoer F."/>
            <person name="Freitag M."/>
            <person name="Gabaldon T."/>
            <person name="Kempken F."/>
            <person name="Kumar A."/>
            <person name="Marcet-Houben M."/>
            <person name="Poggeler S."/>
            <person name="Stajich J.E."/>
            <person name="Nowrousian M."/>
        </authorList>
    </citation>
    <scope>NUCLEOTIDE SEQUENCE [LARGE SCALE GENOMIC DNA]</scope>
    <source>
        <strain evidence="3">CBS 100304</strain>
        <tissue evidence="2">Vegetative mycelium</tissue>
    </source>
</reference>
<feature type="transmembrane region" description="Helical" evidence="1">
    <location>
        <begin position="173"/>
        <end position="191"/>
    </location>
</feature>
<feature type="transmembrane region" description="Helical" evidence="1">
    <location>
        <begin position="43"/>
        <end position="66"/>
    </location>
</feature>
<sequence>MISTKSKMLTANLTDVDGPFCQRYMKMYIVNDKLRGNADIDGLGVIVSVVSAIIITVIGVISLEIVHQLLSTRHRSERLERAFDALQFTLTNFFDASLAFAFTVQLAAMVMIHTTPMDTEEIYKSSYLTVITILPVLVMLNTPSLITPTYAVQHRNFNPLDSPNIRRYTLKRNVAALTVMASTYLMIRRMIGMRIGDMIWVSPSNFKPDDNIVFTIACRDEAEEKGSLPRYIAESGLPVLLNCSLCLLSYFQNTPQMKKLRFLMLENPRRAWHAWSAAAFIVLFGVHCTLYRFMHVRFRVLSSTSTNDIMSFGQIMAALVWVPVIVDCIYTIIDGPEAMNGRLSRRFTVVRVTRNTSQFPETIYMKPGRETQLSSLWLESRVEDFGTQCEDCGPYCTKEAGSPGQSLDILRKCSPR</sequence>
<keyword evidence="1" id="KW-0472">Membrane</keyword>
<evidence type="ECO:0000313" key="3">
    <source>
        <dbReference type="Proteomes" id="UP000018144"/>
    </source>
</evidence>
<dbReference type="AlphaFoldDB" id="U4LN59"/>
<feature type="transmembrane region" description="Helical" evidence="1">
    <location>
        <begin position="231"/>
        <end position="251"/>
    </location>
</feature>
<accession>U4LN59</accession>
<dbReference type="EMBL" id="HF935997">
    <property type="protein sequence ID" value="CCX33022.1"/>
    <property type="molecule type" value="Genomic_DNA"/>
</dbReference>
<proteinExistence type="predicted"/>
<feature type="transmembrane region" description="Helical" evidence="1">
    <location>
        <begin position="272"/>
        <end position="294"/>
    </location>
</feature>
<feature type="transmembrane region" description="Helical" evidence="1">
    <location>
        <begin position="127"/>
        <end position="152"/>
    </location>
</feature>
<keyword evidence="1" id="KW-1133">Transmembrane helix</keyword>
<keyword evidence="3" id="KW-1185">Reference proteome</keyword>
<gene>
    <name evidence="2" type="ORF">PCON_14051</name>
</gene>
<evidence type="ECO:0000256" key="1">
    <source>
        <dbReference type="SAM" id="Phobius"/>
    </source>
</evidence>
<feature type="transmembrane region" description="Helical" evidence="1">
    <location>
        <begin position="86"/>
        <end position="107"/>
    </location>
</feature>
<evidence type="ECO:0000313" key="2">
    <source>
        <dbReference type="EMBL" id="CCX33022.1"/>
    </source>
</evidence>
<name>U4LN59_PYROM</name>
<keyword evidence="1" id="KW-0812">Transmembrane</keyword>
<organism evidence="2 3">
    <name type="scientific">Pyronema omphalodes (strain CBS 100304)</name>
    <name type="common">Pyronema confluens</name>
    <dbReference type="NCBI Taxonomy" id="1076935"/>
    <lineage>
        <taxon>Eukaryota</taxon>
        <taxon>Fungi</taxon>
        <taxon>Dikarya</taxon>
        <taxon>Ascomycota</taxon>
        <taxon>Pezizomycotina</taxon>
        <taxon>Pezizomycetes</taxon>
        <taxon>Pezizales</taxon>
        <taxon>Pyronemataceae</taxon>
        <taxon>Pyronema</taxon>
    </lineage>
</organism>
<protein>
    <submittedName>
        <fullName evidence="2">Uncharacterized protein</fullName>
    </submittedName>
</protein>
<dbReference type="Proteomes" id="UP000018144">
    <property type="component" value="Unassembled WGS sequence"/>
</dbReference>
<feature type="transmembrane region" description="Helical" evidence="1">
    <location>
        <begin position="314"/>
        <end position="333"/>
    </location>
</feature>